<evidence type="ECO:0000256" key="3">
    <source>
        <dbReference type="ARBA" id="ARBA00023002"/>
    </source>
</evidence>
<evidence type="ECO:0000256" key="1">
    <source>
        <dbReference type="ARBA" id="ARBA00022630"/>
    </source>
</evidence>
<feature type="chain" id="PRO_5044291075" description="FAD/NAD(P)-binding domain-containing protein" evidence="6">
    <location>
        <begin position="17"/>
        <end position="260"/>
    </location>
</feature>
<evidence type="ECO:0000256" key="2">
    <source>
        <dbReference type="ARBA" id="ARBA00022827"/>
    </source>
</evidence>
<reference evidence="7" key="2">
    <citation type="submission" date="2024-10" db="UniProtKB">
        <authorList>
            <consortium name="EnsemblProtists"/>
        </authorList>
    </citation>
    <scope>IDENTIFICATION</scope>
</reference>
<dbReference type="Gene3D" id="3.50.50.60">
    <property type="entry name" value="FAD/NAD(P)-binding domain"/>
    <property type="match status" value="1"/>
</dbReference>
<protein>
    <recommendedName>
        <fullName evidence="9">FAD/NAD(P)-binding domain-containing protein</fullName>
    </recommendedName>
</protein>
<keyword evidence="1" id="KW-0285">Flavoprotein</keyword>
<dbReference type="EnsemblProtists" id="EOD10798">
    <property type="protein sequence ID" value="EOD10798"/>
    <property type="gene ID" value="EMIHUDRAFT_248227"/>
</dbReference>
<evidence type="ECO:0008006" key="9">
    <source>
        <dbReference type="Google" id="ProtNLM"/>
    </source>
</evidence>
<dbReference type="HOGENOM" id="CLU_1091667_0_0_1"/>
<feature type="signal peptide" evidence="6">
    <location>
        <begin position="1"/>
        <end position="16"/>
    </location>
</feature>
<keyword evidence="4" id="KW-0503">Monooxygenase</keyword>
<dbReference type="SUPFAM" id="SSF51905">
    <property type="entry name" value="FAD/NAD(P)-binding domain"/>
    <property type="match status" value="1"/>
</dbReference>
<keyword evidence="3" id="KW-0560">Oxidoreductase</keyword>
<reference evidence="8" key="1">
    <citation type="journal article" date="2013" name="Nature">
        <title>Pan genome of the phytoplankton Emiliania underpins its global distribution.</title>
        <authorList>
            <person name="Read B.A."/>
            <person name="Kegel J."/>
            <person name="Klute M.J."/>
            <person name="Kuo A."/>
            <person name="Lefebvre S.C."/>
            <person name="Maumus F."/>
            <person name="Mayer C."/>
            <person name="Miller J."/>
            <person name="Monier A."/>
            <person name="Salamov A."/>
            <person name="Young J."/>
            <person name="Aguilar M."/>
            <person name="Claverie J.M."/>
            <person name="Frickenhaus S."/>
            <person name="Gonzalez K."/>
            <person name="Herman E.K."/>
            <person name="Lin Y.C."/>
            <person name="Napier J."/>
            <person name="Ogata H."/>
            <person name="Sarno A.F."/>
            <person name="Shmutz J."/>
            <person name="Schroeder D."/>
            <person name="de Vargas C."/>
            <person name="Verret F."/>
            <person name="von Dassow P."/>
            <person name="Valentin K."/>
            <person name="Van de Peer Y."/>
            <person name="Wheeler G."/>
            <person name="Dacks J.B."/>
            <person name="Delwiche C.F."/>
            <person name="Dyhrman S.T."/>
            <person name="Glockner G."/>
            <person name="John U."/>
            <person name="Richards T."/>
            <person name="Worden A.Z."/>
            <person name="Zhang X."/>
            <person name="Grigoriev I.V."/>
            <person name="Allen A.E."/>
            <person name="Bidle K."/>
            <person name="Borodovsky M."/>
            <person name="Bowler C."/>
            <person name="Brownlee C."/>
            <person name="Cock J.M."/>
            <person name="Elias M."/>
            <person name="Gladyshev V.N."/>
            <person name="Groth M."/>
            <person name="Guda C."/>
            <person name="Hadaegh A."/>
            <person name="Iglesias-Rodriguez M.D."/>
            <person name="Jenkins J."/>
            <person name="Jones B.M."/>
            <person name="Lawson T."/>
            <person name="Leese F."/>
            <person name="Lindquist E."/>
            <person name="Lobanov A."/>
            <person name="Lomsadze A."/>
            <person name="Malik S.B."/>
            <person name="Marsh M.E."/>
            <person name="Mackinder L."/>
            <person name="Mock T."/>
            <person name="Mueller-Roeber B."/>
            <person name="Pagarete A."/>
            <person name="Parker M."/>
            <person name="Probert I."/>
            <person name="Quesneville H."/>
            <person name="Raines C."/>
            <person name="Rensing S.A."/>
            <person name="Riano-Pachon D.M."/>
            <person name="Richier S."/>
            <person name="Rokitta S."/>
            <person name="Shiraiwa Y."/>
            <person name="Soanes D.M."/>
            <person name="van der Giezen M."/>
            <person name="Wahlund T.M."/>
            <person name="Williams B."/>
            <person name="Wilson W."/>
            <person name="Wolfe G."/>
            <person name="Wurch L.L."/>
        </authorList>
    </citation>
    <scope>NUCLEOTIDE SEQUENCE</scope>
</reference>
<dbReference type="InterPro" id="IPR036188">
    <property type="entry name" value="FAD/NAD-bd_sf"/>
</dbReference>
<dbReference type="PANTHER" id="PTHR46972">
    <property type="entry name" value="MONOOXYGENASE ASQM-RELATED"/>
    <property type="match status" value="1"/>
</dbReference>
<name>A0A0D3IHR3_EMIH1</name>
<dbReference type="KEGG" id="ehx:EMIHUDRAFT_248227"/>
<evidence type="ECO:0000313" key="8">
    <source>
        <dbReference type="Proteomes" id="UP000013827"/>
    </source>
</evidence>
<feature type="region of interest" description="Disordered" evidence="5">
    <location>
        <begin position="64"/>
        <end position="88"/>
    </location>
</feature>
<evidence type="ECO:0000313" key="7">
    <source>
        <dbReference type="EnsemblProtists" id="EOD10798"/>
    </source>
</evidence>
<dbReference type="GeneID" id="17256946"/>
<dbReference type="AlphaFoldDB" id="A0A0D3IHR3"/>
<keyword evidence="8" id="KW-1185">Reference proteome</keyword>
<organism evidence="7 8">
    <name type="scientific">Emiliania huxleyi (strain CCMP1516)</name>
    <dbReference type="NCBI Taxonomy" id="280463"/>
    <lineage>
        <taxon>Eukaryota</taxon>
        <taxon>Haptista</taxon>
        <taxon>Haptophyta</taxon>
        <taxon>Prymnesiophyceae</taxon>
        <taxon>Isochrysidales</taxon>
        <taxon>Noelaerhabdaceae</taxon>
        <taxon>Emiliania</taxon>
    </lineage>
</organism>
<dbReference type="Proteomes" id="UP000013827">
    <property type="component" value="Unassembled WGS sequence"/>
</dbReference>
<dbReference type="RefSeq" id="XP_005763227.1">
    <property type="nucleotide sequence ID" value="XM_005763170.1"/>
</dbReference>
<keyword evidence="6" id="KW-0732">Signal</keyword>
<dbReference type="PANTHER" id="PTHR46972:SF1">
    <property type="entry name" value="FAD DEPENDENT OXIDOREDUCTASE DOMAIN-CONTAINING PROTEIN"/>
    <property type="match status" value="1"/>
</dbReference>
<evidence type="ECO:0000256" key="5">
    <source>
        <dbReference type="SAM" id="MobiDB-lite"/>
    </source>
</evidence>
<sequence>MRVAVIGAGFSGLAFARAVQQANLCNVVVFEQTEALDNPQVSGDIRVPAAEAVLNELGLAGQATRLRGHGGRGGAASRSSSGDDDGARYPQQGLQMLLARSLRPGTLRLSCSVERLERSSSGAIRLSFCARGKSEALLFDLCVCAHGQLQTVALEAGSPSAAVAVIGDARWVRRRRWDLGTARRAGGANTALLDAVDLARLVHRAARIGQRPDLGRYAAAAGRSWRCPGRAAAALTPLVAAALLAVADWCHLIPTRTRSG</sequence>
<evidence type="ECO:0000256" key="4">
    <source>
        <dbReference type="ARBA" id="ARBA00023033"/>
    </source>
</evidence>
<evidence type="ECO:0000256" key="6">
    <source>
        <dbReference type="SAM" id="SignalP"/>
    </source>
</evidence>
<dbReference type="GO" id="GO:0004497">
    <property type="term" value="F:monooxygenase activity"/>
    <property type="evidence" value="ECO:0007669"/>
    <property type="project" value="UniProtKB-KW"/>
</dbReference>
<dbReference type="PaxDb" id="2903-EOD10798"/>
<proteinExistence type="predicted"/>
<keyword evidence="2" id="KW-0274">FAD</keyword>
<accession>A0A0D3IHR3</accession>